<feature type="compositionally biased region" description="Basic and acidic residues" evidence="2">
    <location>
        <begin position="724"/>
        <end position="735"/>
    </location>
</feature>
<organism evidence="3 4">
    <name type="scientific">Edaphochlamys debaryana</name>
    <dbReference type="NCBI Taxonomy" id="47281"/>
    <lineage>
        <taxon>Eukaryota</taxon>
        <taxon>Viridiplantae</taxon>
        <taxon>Chlorophyta</taxon>
        <taxon>core chlorophytes</taxon>
        <taxon>Chlorophyceae</taxon>
        <taxon>CS clade</taxon>
        <taxon>Chlamydomonadales</taxon>
        <taxon>Chlamydomonadales incertae sedis</taxon>
        <taxon>Edaphochlamys</taxon>
    </lineage>
</organism>
<proteinExistence type="predicted"/>
<feature type="region of interest" description="Disordered" evidence="2">
    <location>
        <begin position="79"/>
        <end position="118"/>
    </location>
</feature>
<sequence length="833" mass="87372">MESNASTAVLATQGLMHSYSSSSMQTHIYGGSGSAAGHSQEPVQVLAWDAPEPSLAHALDGAALRQATAVANGAEDVASSTGPAVTLQPGGESHVPSSWQAGAGSSSGSSPLDHHAMNGASLDHAAPIHATSALSAAVANGAVVDSALAASASSGGSLPSSAAHGMNHAVLESPRDASHAEASTSAASAPSRRRLRLPVADARDAGPDSGGDRALARDGAATPQPVASTSAPESEHKGRRRLLTPAGRGRGRGSAAPAPAPAKAFAPAPAPQLPPYPRLKPAPSAMSWPDYPYTRRPTTSACARNDVAALKLEALFQSVLNYPRVPPRLLRFLRRLAPGGVEGSLADITATVETLSAAVGREVAIYLIRRRAWVVLVPAGSISVRLETVRRLLGLGGAGPSGSAAAGASGPSGHMHGQGQAHGHPSRPGSSVPGPHGASWSGVPVSSELLDLLRKNPNLLRLDRATLLMRYEALHDSIGFTPEQVRALVMKYPLILNFHPNSVYSAANALRRLCSARPAWAALHEQLSPSQFAFYMRDRLQVLLRLEYLLLTGGGGTWTLRDIMKTSSNVFKKVHGGFRNWSTERLRRLRERIERARAEARAEGRLTDEEDEDSEQAALVEAEAKAVYAAEENRRFHDELIAKRQAERSEAIRRDEQRQEALAKITAANEAAAQAAAVEAHAAASAAAGARRRAGARLGESWDEEDEAEEAGLQRRWRLGDAWADHDHDHDEPGPRMRWQPPAGGPARGDPLASVTPGRAWSRPMQKVPRPFSDPMLPSVAATTASAAAAAQRQRAVAAAAAAAAAARGEAQALAQRPQAPAVQAEEPGADGR</sequence>
<dbReference type="EMBL" id="JAEHOE010000047">
    <property type="protein sequence ID" value="KAG2492112.1"/>
    <property type="molecule type" value="Genomic_DNA"/>
</dbReference>
<evidence type="ECO:0000256" key="2">
    <source>
        <dbReference type="SAM" id="MobiDB-lite"/>
    </source>
</evidence>
<dbReference type="AlphaFoldDB" id="A0A835XYT6"/>
<feature type="region of interest" description="Disordered" evidence="2">
    <location>
        <begin position="806"/>
        <end position="833"/>
    </location>
</feature>
<feature type="compositionally biased region" description="Basic and acidic residues" evidence="2">
    <location>
        <begin position="201"/>
        <end position="216"/>
    </location>
</feature>
<feature type="region of interest" description="Disordered" evidence="2">
    <location>
        <begin position="403"/>
        <end position="440"/>
    </location>
</feature>
<feature type="compositionally biased region" description="Low complexity" evidence="2">
    <location>
        <begin position="180"/>
        <end position="190"/>
    </location>
</feature>
<feature type="compositionally biased region" description="Low complexity" evidence="2">
    <location>
        <begin position="97"/>
        <end position="110"/>
    </location>
</feature>
<evidence type="ECO:0000313" key="3">
    <source>
        <dbReference type="EMBL" id="KAG2492112.1"/>
    </source>
</evidence>
<dbReference type="OrthoDB" id="546307at2759"/>
<dbReference type="Gene3D" id="1.25.70.10">
    <property type="entry name" value="Transcription termination factor 3, mitochondrial"/>
    <property type="match status" value="1"/>
</dbReference>
<accession>A0A835XYT6</accession>
<gene>
    <name evidence="3" type="ORF">HYH03_009603</name>
</gene>
<name>A0A835XYT6_9CHLO</name>
<evidence type="ECO:0000313" key="4">
    <source>
        <dbReference type="Proteomes" id="UP000612055"/>
    </source>
</evidence>
<dbReference type="InterPro" id="IPR038538">
    <property type="entry name" value="MTERF_sf"/>
</dbReference>
<feature type="region of interest" description="Disordered" evidence="2">
    <location>
        <begin position="173"/>
        <end position="278"/>
    </location>
</feature>
<feature type="coiled-coil region" evidence="1">
    <location>
        <begin position="579"/>
        <end position="606"/>
    </location>
</feature>
<feature type="compositionally biased region" description="Pro residues" evidence="2">
    <location>
        <begin position="268"/>
        <end position="278"/>
    </location>
</feature>
<feature type="region of interest" description="Disordered" evidence="2">
    <location>
        <begin position="724"/>
        <end position="785"/>
    </location>
</feature>
<keyword evidence="4" id="KW-1185">Reference proteome</keyword>
<protein>
    <submittedName>
        <fullName evidence="3">Uncharacterized protein</fullName>
    </submittedName>
</protein>
<keyword evidence="1" id="KW-0175">Coiled coil</keyword>
<feature type="compositionally biased region" description="Low complexity" evidence="2">
    <location>
        <begin position="253"/>
        <end position="267"/>
    </location>
</feature>
<dbReference type="Proteomes" id="UP000612055">
    <property type="component" value="Unassembled WGS sequence"/>
</dbReference>
<feature type="compositionally biased region" description="Low complexity" evidence="2">
    <location>
        <begin position="806"/>
        <end position="827"/>
    </location>
</feature>
<reference evidence="3" key="1">
    <citation type="journal article" date="2020" name="bioRxiv">
        <title>Comparative genomics of Chlamydomonas.</title>
        <authorList>
            <person name="Craig R.J."/>
            <person name="Hasan A.R."/>
            <person name="Ness R.W."/>
            <person name="Keightley P.D."/>
        </authorList>
    </citation>
    <scope>NUCLEOTIDE SEQUENCE</scope>
    <source>
        <strain evidence="3">CCAP 11/70</strain>
    </source>
</reference>
<evidence type="ECO:0000256" key="1">
    <source>
        <dbReference type="SAM" id="Coils"/>
    </source>
</evidence>
<feature type="compositionally biased region" description="Low complexity" evidence="2">
    <location>
        <begin position="403"/>
        <end position="423"/>
    </location>
</feature>
<comment type="caution">
    <text evidence="3">The sequence shown here is derived from an EMBL/GenBank/DDBJ whole genome shotgun (WGS) entry which is preliminary data.</text>
</comment>